<feature type="domain" description="SSD" evidence="9">
    <location>
        <begin position="736"/>
        <end position="862"/>
    </location>
</feature>
<dbReference type="InterPro" id="IPR001036">
    <property type="entry name" value="Acrflvin-R"/>
</dbReference>
<name>A0ABY8NGD5_9GAMM</name>
<evidence type="ECO:0000256" key="6">
    <source>
        <dbReference type="ARBA" id="ARBA00023136"/>
    </source>
</evidence>
<gene>
    <name evidence="10" type="ORF">PVT68_06725</name>
</gene>
<feature type="transmembrane region" description="Helical" evidence="8">
    <location>
        <begin position="763"/>
        <end position="785"/>
    </location>
</feature>
<dbReference type="PRINTS" id="PR00702">
    <property type="entry name" value="ACRIFLAVINRP"/>
</dbReference>
<feature type="transmembrane region" description="Helical" evidence="8">
    <location>
        <begin position="262"/>
        <end position="281"/>
    </location>
</feature>
<feature type="transmembrane region" description="Helical" evidence="8">
    <location>
        <begin position="445"/>
        <end position="464"/>
    </location>
</feature>
<evidence type="ECO:0000256" key="5">
    <source>
        <dbReference type="ARBA" id="ARBA00022989"/>
    </source>
</evidence>
<evidence type="ECO:0000313" key="11">
    <source>
        <dbReference type="Proteomes" id="UP001236500"/>
    </source>
</evidence>
<dbReference type="PANTHER" id="PTHR33406:SF6">
    <property type="entry name" value="MEMBRANE PROTEIN YDGH-RELATED"/>
    <property type="match status" value="1"/>
</dbReference>
<feature type="compositionally biased region" description="Acidic residues" evidence="7">
    <location>
        <begin position="530"/>
        <end position="546"/>
    </location>
</feature>
<keyword evidence="4 8" id="KW-0812">Transmembrane</keyword>
<dbReference type="PROSITE" id="PS50156">
    <property type="entry name" value="SSD"/>
    <property type="match status" value="1"/>
</dbReference>
<dbReference type="Pfam" id="PF03176">
    <property type="entry name" value="MMPL"/>
    <property type="match status" value="2"/>
</dbReference>
<evidence type="ECO:0000256" key="2">
    <source>
        <dbReference type="ARBA" id="ARBA00010157"/>
    </source>
</evidence>
<feature type="region of interest" description="Disordered" evidence="7">
    <location>
        <begin position="510"/>
        <end position="546"/>
    </location>
</feature>
<evidence type="ECO:0000256" key="4">
    <source>
        <dbReference type="ARBA" id="ARBA00022692"/>
    </source>
</evidence>
<dbReference type="InterPro" id="IPR050545">
    <property type="entry name" value="Mycobact_MmpL"/>
</dbReference>
<proteinExistence type="inferred from homology"/>
<feature type="transmembrane region" description="Helical" evidence="8">
    <location>
        <begin position="314"/>
        <end position="336"/>
    </location>
</feature>
<evidence type="ECO:0000256" key="8">
    <source>
        <dbReference type="SAM" id="Phobius"/>
    </source>
</evidence>
<dbReference type="EMBL" id="CP118605">
    <property type="protein sequence ID" value="WGL17986.1"/>
    <property type="molecule type" value="Genomic_DNA"/>
</dbReference>
<accession>A0ABY8NGD5</accession>
<sequence length="888" mass="97908">MLLGLKTWYEKLVLGHPKTVLALVALLTIAAAAGLPRFKLDASADSLTLETDDSLDFYREISERYNSGDFLVVTYRYNQGDLLSDESLATLRRLQDELAMVDGVSGVQSILNVPLLYSPKLSISDVADGIRTLSSPGVDKELVRQEFLTSPIYKELILSPDGETTAMMLNLELDKKGLDLVRERDALRRERNSNGLSPQDAQRLETVTAEYLQHRTNQEDAARLRVQEVRGILAHYDDRAELFLGGLTMVTSDMIAFIQSDLMVFGAGILLFIIITLLLIFRQPRWVLLPLITCVTTAVMMLGLLSWLDWRMTVISANFVALLLIITLAITIHLAVRYREYFAEHPEWDRFQLASATVTFMAKPCLYTGLTTMVAFISLVVSGIRPVIDFGWMMTMGVTLALILSFLILPASLMVLKKRDGGQGDDNSHAFTQVFSRFAENHKGIVLGVAIIAAIVSAVGITRLKVENRFIDYFDDSTEIYRGMLVIDQRLGGTINLDIVLNKPQDTATEFAGEEDPFGADFGGPSADQAGDDSGELQGEYDSESVGEDVADPFAAEDPFATDDPFAGGGESQEADAYWFTVAGLNQIEQLHDFLEAQPEIGKVQSLATLYKVAQDLNDGGLNDFELAIARQSLPEEINQVLVHPYWSPEQHQARITMRVMETDPDLRRDELIQRIYAYAENEMGLAPENVRQTGMLVLYNNMLQSLFKSQILTLGAVFAGILLMFLVLFRSLSLAVIALVPNMLAACVVLGGMGLANIPLDMMTITIAAITVGIGVDHAIHYLYRFREEFAKDGDYIATMHRSHATIGRAMFYTAITIIAGFSILALSKFVPSIYFGLLTALAMSAALLGSLTLLPLLLVLAKPLPKPAEVALPEKKPVAEVEVCTS</sequence>
<keyword evidence="6 8" id="KW-0472">Membrane</keyword>
<keyword evidence="11" id="KW-1185">Reference proteome</keyword>
<feature type="transmembrane region" description="Helical" evidence="8">
    <location>
        <begin position="365"/>
        <end position="384"/>
    </location>
</feature>
<dbReference type="Proteomes" id="UP001236500">
    <property type="component" value="Chromosome"/>
</dbReference>
<dbReference type="PANTHER" id="PTHR33406">
    <property type="entry name" value="MEMBRANE PROTEIN MJ1562-RELATED"/>
    <property type="match status" value="1"/>
</dbReference>
<evidence type="ECO:0000256" key="3">
    <source>
        <dbReference type="ARBA" id="ARBA00022475"/>
    </source>
</evidence>
<evidence type="ECO:0000259" key="9">
    <source>
        <dbReference type="PROSITE" id="PS50156"/>
    </source>
</evidence>
<organism evidence="10 11">
    <name type="scientific">Microbulbifer bruguierae</name>
    <dbReference type="NCBI Taxonomy" id="3029061"/>
    <lineage>
        <taxon>Bacteria</taxon>
        <taxon>Pseudomonadati</taxon>
        <taxon>Pseudomonadota</taxon>
        <taxon>Gammaproteobacteria</taxon>
        <taxon>Cellvibrionales</taxon>
        <taxon>Microbulbiferaceae</taxon>
        <taxon>Microbulbifer</taxon>
    </lineage>
</organism>
<dbReference type="InterPro" id="IPR004869">
    <property type="entry name" value="MMPL_dom"/>
</dbReference>
<dbReference type="RefSeq" id="WP_280321927.1">
    <property type="nucleotide sequence ID" value="NZ_CP118605.1"/>
</dbReference>
<keyword evidence="3" id="KW-1003">Cell membrane</keyword>
<comment type="subcellular location">
    <subcellularLocation>
        <location evidence="1">Cell membrane</location>
        <topology evidence="1">Multi-pass membrane protein</topology>
    </subcellularLocation>
</comment>
<evidence type="ECO:0000256" key="1">
    <source>
        <dbReference type="ARBA" id="ARBA00004651"/>
    </source>
</evidence>
<protein>
    <submittedName>
        <fullName evidence="10">MMPL family transporter</fullName>
    </submittedName>
</protein>
<dbReference type="Gene3D" id="1.20.1640.10">
    <property type="entry name" value="Multidrug efflux transporter AcrB transmembrane domain"/>
    <property type="match status" value="2"/>
</dbReference>
<evidence type="ECO:0000256" key="7">
    <source>
        <dbReference type="SAM" id="MobiDB-lite"/>
    </source>
</evidence>
<dbReference type="InterPro" id="IPR000731">
    <property type="entry name" value="SSD"/>
</dbReference>
<reference evidence="10 11" key="1">
    <citation type="submission" date="2023-02" db="EMBL/GenBank/DDBJ databases">
        <title>Description and genomic characterization of Microbulbifer bruguierae sp. nov., isolated from the sediment of mangrove plant Bruguiera sexangula.</title>
        <authorList>
            <person name="Long M."/>
        </authorList>
    </citation>
    <scope>NUCLEOTIDE SEQUENCE [LARGE SCALE GENOMIC DNA]</scope>
    <source>
        <strain evidence="10 11">H12</strain>
    </source>
</reference>
<feature type="transmembrane region" description="Helical" evidence="8">
    <location>
        <begin position="288"/>
        <end position="308"/>
    </location>
</feature>
<feature type="transmembrane region" description="Helical" evidence="8">
    <location>
        <begin position="835"/>
        <end position="862"/>
    </location>
</feature>
<feature type="transmembrane region" description="Helical" evidence="8">
    <location>
        <begin position="737"/>
        <end position="757"/>
    </location>
</feature>
<evidence type="ECO:0000313" key="10">
    <source>
        <dbReference type="EMBL" id="WGL17986.1"/>
    </source>
</evidence>
<feature type="transmembrane region" description="Helical" evidence="8">
    <location>
        <begin position="811"/>
        <end position="829"/>
    </location>
</feature>
<keyword evidence="5 8" id="KW-1133">Transmembrane helix</keyword>
<dbReference type="SUPFAM" id="SSF82866">
    <property type="entry name" value="Multidrug efflux transporter AcrB transmembrane domain"/>
    <property type="match status" value="2"/>
</dbReference>
<feature type="transmembrane region" description="Helical" evidence="8">
    <location>
        <begin position="390"/>
        <end position="409"/>
    </location>
</feature>
<comment type="similarity">
    <text evidence="2">Belongs to the resistance-nodulation-cell division (RND) (TC 2.A.6) family. MmpL subfamily.</text>
</comment>
<feature type="transmembrane region" description="Helical" evidence="8">
    <location>
        <begin position="712"/>
        <end position="730"/>
    </location>
</feature>